<gene>
    <name evidence="2" type="ORF">C0081_21075</name>
</gene>
<dbReference type="AlphaFoldDB" id="A0A2N5XK53"/>
<reference evidence="2 3" key="1">
    <citation type="submission" date="2018-01" db="EMBL/GenBank/DDBJ databases">
        <title>The draft genome sequence of Cohaesibacter sp. H1304.</title>
        <authorList>
            <person name="Wang N.-N."/>
            <person name="Du Z.-J."/>
        </authorList>
    </citation>
    <scope>NUCLEOTIDE SEQUENCE [LARGE SCALE GENOMIC DNA]</scope>
    <source>
        <strain evidence="2 3">H1304</strain>
    </source>
</reference>
<evidence type="ECO:0000313" key="3">
    <source>
        <dbReference type="Proteomes" id="UP000234881"/>
    </source>
</evidence>
<proteinExistence type="predicted"/>
<feature type="signal peptide" evidence="1">
    <location>
        <begin position="1"/>
        <end position="19"/>
    </location>
</feature>
<dbReference type="EMBL" id="PKUQ01000055">
    <property type="protein sequence ID" value="PLW74818.1"/>
    <property type="molecule type" value="Genomic_DNA"/>
</dbReference>
<accession>A0A2N5XK53</accession>
<evidence type="ECO:0008006" key="4">
    <source>
        <dbReference type="Google" id="ProtNLM"/>
    </source>
</evidence>
<dbReference type="OrthoDB" id="1524152at2"/>
<organism evidence="2 3">
    <name type="scientific">Cohaesibacter celericrescens</name>
    <dbReference type="NCBI Taxonomy" id="2067669"/>
    <lineage>
        <taxon>Bacteria</taxon>
        <taxon>Pseudomonadati</taxon>
        <taxon>Pseudomonadota</taxon>
        <taxon>Alphaproteobacteria</taxon>
        <taxon>Hyphomicrobiales</taxon>
        <taxon>Cohaesibacteraceae</taxon>
    </lineage>
</organism>
<evidence type="ECO:0000313" key="2">
    <source>
        <dbReference type="EMBL" id="PLW74818.1"/>
    </source>
</evidence>
<comment type="caution">
    <text evidence="2">The sequence shown here is derived from an EMBL/GenBank/DDBJ whole genome shotgun (WGS) entry which is preliminary data.</text>
</comment>
<feature type="chain" id="PRO_5014982670" description="DinB family protein" evidence="1">
    <location>
        <begin position="20"/>
        <end position="174"/>
    </location>
</feature>
<dbReference type="Proteomes" id="UP000234881">
    <property type="component" value="Unassembled WGS sequence"/>
</dbReference>
<name>A0A2N5XK53_9HYPH</name>
<keyword evidence="1" id="KW-0732">Signal</keyword>
<sequence length="174" mass="18733">MRLFTLLSFLILSPTVAFAQHVHSNNVAATETGHAAFAAVSEIVQLLENDPQTDWSEVSIQALREHLVDMDRVTMLSKTTTTQSSGSLAFDVSGEGDTVASIQRMTAAHAPMLAAETGWNITANSTQNGATLQIRTANKDELQKARALGFYGVMTIGAHHQAHHMLIATGQNPH</sequence>
<keyword evidence="3" id="KW-1185">Reference proteome</keyword>
<dbReference type="RefSeq" id="WP_101535716.1">
    <property type="nucleotide sequence ID" value="NZ_JBFHIU010000086.1"/>
</dbReference>
<evidence type="ECO:0000256" key="1">
    <source>
        <dbReference type="SAM" id="SignalP"/>
    </source>
</evidence>
<protein>
    <recommendedName>
        <fullName evidence="4">DinB family protein</fullName>
    </recommendedName>
</protein>